<evidence type="ECO:0000256" key="7">
    <source>
        <dbReference type="SAM" id="Phobius"/>
    </source>
</evidence>
<keyword evidence="5 7" id="KW-0472">Membrane</keyword>
<feature type="transmembrane region" description="Helical" evidence="7">
    <location>
        <begin position="30"/>
        <end position="49"/>
    </location>
</feature>
<name>A0A6L2P4U0_TANCI</name>
<dbReference type="SUPFAM" id="SSF103473">
    <property type="entry name" value="MFS general substrate transporter"/>
    <property type="match status" value="1"/>
</dbReference>
<accession>A0A6L2P4U0</accession>
<sequence>MMFCLPSATMEEEEEVVAVCARVSGGCGDVVGYVVVVAVSGVVVVMVSYGDGGGDPIYDNLTSLATISRDMSPGKHVGLDRCEQRARCAYEKGQPSHRDRSIRELISSRHRARKDVGGKQILSGQYQCCFIVGMGLGAAHVFTTWFMDFIPTLRRGAWMIAFFVSCLVGTSTKALLAWGIVERYGWRLLLGVYSLPSLVALFFYTLVPEAPRFHYAKCELGEASKILNSGAELNKRQILEGGSSKRTKDVTLDLDKIKDVTLDLDKTVEIKDVTLVTSEEDEIKDVTLDLDKTVAGEIQIDEAHHTLKKDDPVDRSSMNQEEIYPTQLRTLGAGVAIVVGRIGNIVLPLVGEGMISYDGNKTPAMIMFAFKISVWYVLCSFRLRPKEEY</sequence>
<evidence type="ECO:0000256" key="1">
    <source>
        <dbReference type="ARBA" id="ARBA00004141"/>
    </source>
</evidence>
<dbReference type="InterPro" id="IPR036259">
    <property type="entry name" value="MFS_trans_sf"/>
</dbReference>
<dbReference type="EMBL" id="BKCJ010010498">
    <property type="protein sequence ID" value="GEU91854.1"/>
    <property type="molecule type" value="Genomic_DNA"/>
</dbReference>
<evidence type="ECO:0000313" key="8">
    <source>
        <dbReference type="EMBL" id="GEU91854.1"/>
    </source>
</evidence>
<evidence type="ECO:0000256" key="6">
    <source>
        <dbReference type="ARBA" id="ARBA00044504"/>
    </source>
</evidence>
<protein>
    <submittedName>
        <fullName evidence="8">Truncated transporter-related protein</fullName>
    </submittedName>
</protein>
<dbReference type="PANTHER" id="PTHR23511:SF5">
    <property type="entry name" value="MAJOR FACILITATOR-TYPE TRANSPORTER HXNZ-RELATED"/>
    <property type="match status" value="1"/>
</dbReference>
<evidence type="ECO:0000256" key="2">
    <source>
        <dbReference type="ARBA" id="ARBA00022448"/>
    </source>
</evidence>
<feature type="transmembrane region" description="Helical" evidence="7">
    <location>
        <begin position="328"/>
        <end position="350"/>
    </location>
</feature>
<dbReference type="PANTHER" id="PTHR23511">
    <property type="entry name" value="SYNAPTIC VESICLE GLYCOPROTEIN 2"/>
    <property type="match status" value="1"/>
</dbReference>
<feature type="transmembrane region" description="Helical" evidence="7">
    <location>
        <begin position="362"/>
        <end position="383"/>
    </location>
</feature>
<dbReference type="Pfam" id="PF00083">
    <property type="entry name" value="Sugar_tr"/>
    <property type="match status" value="1"/>
</dbReference>
<comment type="caution">
    <text evidence="8">The sequence shown here is derived from an EMBL/GenBank/DDBJ whole genome shotgun (WGS) entry which is preliminary data.</text>
</comment>
<organism evidence="8">
    <name type="scientific">Tanacetum cinerariifolium</name>
    <name type="common">Dalmatian daisy</name>
    <name type="synonym">Chrysanthemum cinerariifolium</name>
    <dbReference type="NCBI Taxonomy" id="118510"/>
    <lineage>
        <taxon>Eukaryota</taxon>
        <taxon>Viridiplantae</taxon>
        <taxon>Streptophyta</taxon>
        <taxon>Embryophyta</taxon>
        <taxon>Tracheophyta</taxon>
        <taxon>Spermatophyta</taxon>
        <taxon>Magnoliopsida</taxon>
        <taxon>eudicotyledons</taxon>
        <taxon>Gunneridae</taxon>
        <taxon>Pentapetalae</taxon>
        <taxon>asterids</taxon>
        <taxon>campanulids</taxon>
        <taxon>Asterales</taxon>
        <taxon>Asteraceae</taxon>
        <taxon>Asteroideae</taxon>
        <taxon>Anthemideae</taxon>
        <taxon>Anthemidinae</taxon>
        <taxon>Tanacetum</taxon>
    </lineage>
</organism>
<keyword evidence="4 7" id="KW-1133">Transmembrane helix</keyword>
<feature type="transmembrane region" description="Helical" evidence="7">
    <location>
        <begin position="124"/>
        <end position="146"/>
    </location>
</feature>
<comment type="subcellular location">
    <subcellularLocation>
        <location evidence="1">Membrane</location>
        <topology evidence="1">Multi-pass membrane protein</topology>
    </subcellularLocation>
</comment>
<evidence type="ECO:0000256" key="3">
    <source>
        <dbReference type="ARBA" id="ARBA00022692"/>
    </source>
</evidence>
<comment type="similarity">
    <text evidence="6">Belongs to the major facilitator superfamily. Phosphate:H(+) symporter (TC 2.A.1.9) family.</text>
</comment>
<dbReference type="Gene3D" id="1.20.1250.20">
    <property type="entry name" value="MFS general substrate transporter like domains"/>
    <property type="match status" value="1"/>
</dbReference>
<evidence type="ECO:0000256" key="4">
    <source>
        <dbReference type="ARBA" id="ARBA00022989"/>
    </source>
</evidence>
<reference evidence="8" key="1">
    <citation type="journal article" date="2019" name="Sci. Rep.">
        <title>Draft genome of Tanacetum cinerariifolium, the natural source of mosquito coil.</title>
        <authorList>
            <person name="Yamashiro T."/>
            <person name="Shiraishi A."/>
            <person name="Satake H."/>
            <person name="Nakayama K."/>
        </authorList>
    </citation>
    <scope>NUCLEOTIDE SEQUENCE</scope>
</reference>
<dbReference type="GO" id="GO:0022857">
    <property type="term" value="F:transmembrane transporter activity"/>
    <property type="evidence" value="ECO:0007669"/>
    <property type="project" value="InterPro"/>
</dbReference>
<dbReference type="GO" id="GO:0016020">
    <property type="term" value="C:membrane"/>
    <property type="evidence" value="ECO:0007669"/>
    <property type="project" value="UniProtKB-SubCell"/>
</dbReference>
<feature type="transmembrane region" description="Helical" evidence="7">
    <location>
        <begin position="158"/>
        <end position="180"/>
    </location>
</feature>
<keyword evidence="2" id="KW-0813">Transport</keyword>
<gene>
    <name evidence="8" type="ORF">Tci_063832</name>
</gene>
<evidence type="ECO:0000256" key="5">
    <source>
        <dbReference type="ARBA" id="ARBA00023136"/>
    </source>
</evidence>
<keyword evidence="3 7" id="KW-0812">Transmembrane</keyword>
<dbReference type="AlphaFoldDB" id="A0A6L2P4U0"/>
<dbReference type="InterPro" id="IPR005828">
    <property type="entry name" value="MFS_sugar_transport-like"/>
</dbReference>
<proteinExistence type="inferred from homology"/>
<feature type="transmembrane region" description="Helical" evidence="7">
    <location>
        <begin position="186"/>
        <end position="207"/>
    </location>
</feature>